<gene>
    <name evidence="3" type="ORF">NWFMUON74_24770</name>
</gene>
<organism evidence="3 4">
    <name type="scientific">Nocardia wallacei</name>
    <dbReference type="NCBI Taxonomy" id="480035"/>
    <lineage>
        <taxon>Bacteria</taxon>
        <taxon>Bacillati</taxon>
        <taxon>Actinomycetota</taxon>
        <taxon>Actinomycetes</taxon>
        <taxon>Mycobacteriales</taxon>
        <taxon>Nocardiaceae</taxon>
        <taxon>Nocardia</taxon>
    </lineage>
</organism>
<dbReference type="RefSeq" id="WP_187687923.1">
    <property type="nucleotide sequence ID" value="NZ_AP023396.1"/>
</dbReference>
<evidence type="ECO:0000313" key="4">
    <source>
        <dbReference type="Proteomes" id="UP000516173"/>
    </source>
</evidence>
<feature type="region of interest" description="Disordered" evidence="1">
    <location>
        <begin position="36"/>
        <end position="69"/>
    </location>
</feature>
<dbReference type="AlphaFoldDB" id="A0A7G1KHS2"/>
<protein>
    <submittedName>
        <fullName evidence="3">Uncharacterized protein</fullName>
    </submittedName>
</protein>
<keyword evidence="4" id="KW-1185">Reference proteome</keyword>
<dbReference type="KEGG" id="nwl:NWFMUON74_24770"/>
<reference evidence="3 4" key="1">
    <citation type="submission" date="2020-08" db="EMBL/GenBank/DDBJ databases">
        <title>Genome Sequencing of Nocardia wallacei strain FMUON74 and assembly.</title>
        <authorList>
            <person name="Toyokawa M."/>
            <person name="Uesaka K."/>
        </authorList>
    </citation>
    <scope>NUCLEOTIDE SEQUENCE [LARGE SCALE GENOMIC DNA]</scope>
    <source>
        <strain evidence="3 4">FMUON74</strain>
    </source>
</reference>
<keyword evidence="2" id="KW-0472">Membrane</keyword>
<dbReference type="GeneID" id="80347031"/>
<proteinExistence type="predicted"/>
<accession>A0A7G1KHS2</accession>
<evidence type="ECO:0000256" key="1">
    <source>
        <dbReference type="SAM" id="MobiDB-lite"/>
    </source>
</evidence>
<name>A0A7G1KHS2_9NOCA</name>
<feature type="transmembrane region" description="Helical" evidence="2">
    <location>
        <begin position="6"/>
        <end position="27"/>
    </location>
</feature>
<keyword evidence="2" id="KW-0812">Transmembrane</keyword>
<dbReference type="Proteomes" id="UP000516173">
    <property type="component" value="Chromosome"/>
</dbReference>
<dbReference type="EMBL" id="AP023396">
    <property type="protein sequence ID" value="BCK54705.1"/>
    <property type="molecule type" value="Genomic_DNA"/>
</dbReference>
<evidence type="ECO:0000313" key="3">
    <source>
        <dbReference type="EMBL" id="BCK54705.1"/>
    </source>
</evidence>
<keyword evidence="2" id="KW-1133">Transmembrane helix</keyword>
<evidence type="ECO:0000256" key="2">
    <source>
        <dbReference type="SAM" id="Phobius"/>
    </source>
</evidence>
<sequence length="115" mass="12559">MLHWPLSVIAVAGTLLAAFVAINLAALRADGRRRKLPGAPARNTTAARRKIPSEDTWLPSSMHRPPGHPLTVDEAHRVMQRHLNCGTDNCISKAIAFSVLVQHGRIKPDSSRSAR</sequence>